<evidence type="ECO:0000256" key="5">
    <source>
        <dbReference type="RuleBase" id="RU004508"/>
    </source>
</evidence>
<dbReference type="Gene3D" id="3.40.640.10">
    <property type="entry name" value="Type I PLP-dependent aspartate aminotransferase-like (Major domain)"/>
    <property type="match status" value="1"/>
</dbReference>
<dbReference type="RefSeq" id="WP_115836788.1">
    <property type="nucleotide sequence ID" value="NZ_CP025086.1"/>
</dbReference>
<keyword evidence="1 4" id="KW-0663">Pyridoxal phosphate</keyword>
<feature type="active site" description="Proton acceptor" evidence="3">
    <location>
        <position position="189"/>
    </location>
</feature>
<dbReference type="InterPro" id="IPR015421">
    <property type="entry name" value="PyrdxlP-dep_Trfase_major"/>
</dbReference>
<evidence type="ECO:0000313" key="6">
    <source>
        <dbReference type="EMBL" id="REF86230.1"/>
    </source>
</evidence>
<dbReference type="OrthoDB" id="9768668at2"/>
<sequence length="378" mass="41593">MTRAGVILPTLRPRLPGADAIGPFLREIDRRRWYSNFGPLNERFEQELAGHFEAPPGSVVTVSSATAGLSLALRAASAETGGLCMMPAWTFVATPVAAVNAGLQPYFLDVDPQSWQLTVDSVHRALGKVRQRISAVVVVAPFGAPVETAAWAEFYKQTGIPVIIDAAAGFDTARSHPEIVSVISLHATKVLGVGEGGFILCGNKERAEQLRRMSNFGLDAARRSIYPGANAKLSEYAAAVGLAAFRRWPQTRAAFLRKAALYRSELIKSEEDGDIFLRNDRHASATFNVVLRRHKAGELIARMSEGGMEARRWWSEGCHRHPAFADSKRDDLSVTDRLVETVVALPFWVDMRRAQMSAVATRLRDYLRLRPEEALELG</sequence>
<dbReference type="PANTHER" id="PTHR30244">
    <property type="entry name" value="TRANSAMINASE"/>
    <property type="match status" value="1"/>
</dbReference>
<comment type="similarity">
    <text evidence="2 5">Belongs to the DegT/DnrJ/EryC1 family.</text>
</comment>
<dbReference type="InterPro" id="IPR000653">
    <property type="entry name" value="DegT/StrS_aminotransferase"/>
</dbReference>
<evidence type="ECO:0000256" key="4">
    <source>
        <dbReference type="PIRSR" id="PIRSR000390-2"/>
    </source>
</evidence>
<dbReference type="InterPro" id="IPR015424">
    <property type="entry name" value="PyrdxlP-dep_Trfase"/>
</dbReference>
<dbReference type="GO" id="GO:0030170">
    <property type="term" value="F:pyridoxal phosphate binding"/>
    <property type="evidence" value="ECO:0007669"/>
    <property type="project" value="TreeGrafter"/>
</dbReference>
<reference evidence="6 7" key="1">
    <citation type="submission" date="2018-08" db="EMBL/GenBank/DDBJ databases">
        <title>Genomic Encyclopedia of Type Strains, Phase IV (KMG-IV): sequencing the most valuable type-strain genomes for metagenomic binning, comparative biology and taxonomic classification.</title>
        <authorList>
            <person name="Goeker M."/>
        </authorList>
    </citation>
    <scope>NUCLEOTIDE SEQUENCE [LARGE SCALE GENOMIC DNA]</scope>
    <source>
        <strain evidence="6 7">BW863</strain>
    </source>
</reference>
<dbReference type="EMBL" id="QUMO01000003">
    <property type="protein sequence ID" value="REF86230.1"/>
    <property type="molecule type" value="Genomic_DNA"/>
</dbReference>
<keyword evidence="7" id="KW-1185">Reference proteome</keyword>
<dbReference type="SUPFAM" id="SSF53383">
    <property type="entry name" value="PLP-dependent transferases"/>
    <property type="match status" value="1"/>
</dbReference>
<accession>A0A3D9YUH0</accession>
<dbReference type="Proteomes" id="UP000256900">
    <property type="component" value="Unassembled WGS sequence"/>
</dbReference>
<dbReference type="PIRSF" id="PIRSF000390">
    <property type="entry name" value="PLP_StrS"/>
    <property type="match status" value="1"/>
</dbReference>
<feature type="modified residue" description="N6-(pyridoxal phosphate)lysine" evidence="4">
    <location>
        <position position="189"/>
    </location>
</feature>
<dbReference type="GO" id="GO:0008483">
    <property type="term" value="F:transaminase activity"/>
    <property type="evidence" value="ECO:0007669"/>
    <property type="project" value="TreeGrafter"/>
</dbReference>
<dbReference type="AlphaFoldDB" id="A0A3D9YUH0"/>
<evidence type="ECO:0000256" key="1">
    <source>
        <dbReference type="ARBA" id="ARBA00022898"/>
    </source>
</evidence>
<evidence type="ECO:0000313" key="7">
    <source>
        <dbReference type="Proteomes" id="UP000256900"/>
    </source>
</evidence>
<evidence type="ECO:0000256" key="2">
    <source>
        <dbReference type="ARBA" id="ARBA00037999"/>
    </source>
</evidence>
<protein>
    <submittedName>
        <fullName evidence="6">dTDP-4-amino-4,6-dideoxygalactose transaminase</fullName>
    </submittedName>
</protein>
<comment type="caution">
    <text evidence="6">The sequence shown here is derived from an EMBL/GenBank/DDBJ whole genome shotgun (WGS) entry which is preliminary data.</text>
</comment>
<name>A0A3D9YUH0_9HYPH</name>
<gene>
    <name evidence="6" type="ORF">DES32_2278</name>
</gene>
<dbReference type="Pfam" id="PF01041">
    <property type="entry name" value="DegT_DnrJ_EryC1"/>
    <property type="match status" value="1"/>
</dbReference>
<proteinExistence type="inferred from homology"/>
<evidence type="ECO:0000256" key="3">
    <source>
        <dbReference type="PIRSR" id="PIRSR000390-1"/>
    </source>
</evidence>
<dbReference type="PANTHER" id="PTHR30244:SF9">
    <property type="entry name" value="PROTEIN RV3402C"/>
    <property type="match status" value="1"/>
</dbReference>
<dbReference type="GO" id="GO:0000271">
    <property type="term" value="P:polysaccharide biosynthetic process"/>
    <property type="evidence" value="ECO:0007669"/>
    <property type="project" value="TreeGrafter"/>
</dbReference>
<organism evidence="6 7">
    <name type="scientific">Methylovirgula ligni</name>
    <dbReference type="NCBI Taxonomy" id="569860"/>
    <lineage>
        <taxon>Bacteria</taxon>
        <taxon>Pseudomonadati</taxon>
        <taxon>Pseudomonadota</taxon>
        <taxon>Alphaproteobacteria</taxon>
        <taxon>Hyphomicrobiales</taxon>
        <taxon>Beijerinckiaceae</taxon>
        <taxon>Methylovirgula</taxon>
    </lineage>
</organism>